<evidence type="ECO:0000313" key="4">
    <source>
        <dbReference type="Proteomes" id="UP001144347"/>
    </source>
</evidence>
<dbReference type="RefSeq" id="WP_269428575.1">
    <property type="nucleotide sequence ID" value="NZ_JAPWGM010000006.1"/>
</dbReference>
<proteinExistence type="predicted"/>
<keyword evidence="4" id="KW-1185">Reference proteome</keyword>
<dbReference type="Pfam" id="PF01872">
    <property type="entry name" value="RibD_C"/>
    <property type="match status" value="1"/>
</dbReference>
<keyword evidence="1" id="KW-1133">Transmembrane helix</keyword>
<dbReference type="Proteomes" id="UP001144347">
    <property type="component" value="Unassembled WGS sequence"/>
</dbReference>
<name>A0ABT4LC93_9SPHI</name>
<dbReference type="PANTHER" id="PTHR38011">
    <property type="entry name" value="DIHYDROFOLATE REDUCTASE FAMILY PROTEIN (AFU_ORTHOLOGUE AFUA_8G06820)"/>
    <property type="match status" value="1"/>
</dbReference>
<reference evidence="3" key="1">
    <citation type="submission" date="2022-12" db="EMBL/GenBank/DDBJ databases">
        <title>Genome sequence of HCMS5-2.</title>
        <authorList>
            <person name="Woo H."/>
        </authorList>
    </citation>
    <scope>NUCLEOTIDE SEQUENCE</scope>
    <source>
        <strain evidence="3">HCMS5-2</strain>
    </source>
</reference>
<dbReference type="InterPro" id="IPR002734">
    <property type="entry name" value="RibDG_C"/>
</dbReference>
<keyword evidence="1" id="KW-0472">Membrane</keyword>
<sequence>MRKLKLQIQTSIDGFVSGTLGEMDWVMGDWCADLNQFAKDLTDPVDTIILGRNLAEKLIPEWIKTANRRKKDDFAKKMANTTKIVFSRNPDQSLWENTSTANNLVEEIKMLKQASGGDMIVYGGGQFVSALIENGLLDEIHLFVNPAVLGRGKTIFKNKACLSLIGTYTFNCGIVVLTYEPLRNE</sequence>
<feature type="domain" description="Bacterial bifunctional deaminase-reductase C-terminal" evidence="2">
    <location>
        <begin position="3"/>
        <end position="175"/>
    </location>
</feature>
<protein>
    <submittedName>
        <fullName evidence="3">Dihydrofolate reductase family protein</fullName>
    </submittedName>
</protein>
<evidence type="ECO:0000259" key="2">
    <source>
        <dbReference type="Pfam" id="PF01872"/>
    </source>
</evidence>
<gene>
    <name evidence="3" type="ORF">O0955_16060</name>
</gene>
<dbReference type="Gene3D" id="3.40.430.10">
    <property type="entry name" value="Dihydrofolate Reductase, subunit A"/>
    <property type="match status" value="1"/>
</dbReference>
<dbReference type="PANTHER" id="PTHR38011:SF11">
    <property type="entry name" value="2,5-DIAMINO-6-RIBOSYLAMINO-4(3H)-PYRIMIDINONE 5'-PHOSPHATE REDUCTASE"/>
    <property type="match status" value="1"/>
</dbReference>
<accession>A0ABT4LC93</accession>
<feature type="transmembrane region" description="Helical" evidence="1">
    <location>
        <begin position="160"/>
        <end position="179"/>
    </location>
</feature>
<dbReference type="SUPFAM" id="SSF53597">
    <property type="entry name" value="Dihydrofolate reductase-like"/>
    <property type="match status" value="1"/>
</dbReference>
<dbReference type="InterPro" id="IPR050765">
    <property type="entry name" value="Riboflavin_Biosynth_HTPR"/>
</dbReference>
<comment type="caution">
    <text evidence="3">The sequence shown here is derived from an EMBL/GenBank/DDBJ whole genome shotgun (WGS) entry which is preliminary data.</text>
</comment>
<evidence type="ECO:0000313" key="3">
    <source>
        <dbReference type="EMBL" id="MCZ4245524.1"/>
    </source>
</evidence>
<evidence type="ECO:0000256" key="1">
    <source>
        <dbReference type="SAM" id="Phobius"/>
    </source>
</evidence>
<keyword evidence="1" id="KW-0812">Transmembrane</keyword>
<organism evidence="3 4">
    <name type="scientific">Pedobacter punctiformis</name>
    <dbReference type="NCBI Taxonomy" id="3004097"/>
    <lineage>
        <taxon>Bacteria</taxon>
        <taxon>Pseudomonadati</taxon>
        <taxon>Bacteroidota</taxon>
        <taxon>Sphingobacteriia</taxon>
        <taxon>Sphingobacteriales</taxon>
        <taxon>Sphingobacteriaceae</taxon>
        <taxon>Pedobacter</taxon>
    </lineage>
</organism>
<dbReference type="InterPro" id="IPR024072">
    <property type="entry name" value="DHFR-like_dom_sf"/>
</dbReference>
<dbReference type="EMBL" id="JAPWGM010000006">
    <property type="protein sequence ID" value="MCZ4245524.1"/>
    <property type="molecule type" value="Genomic_DNA"/>
</dbReference>